<dbReference type="SMART" id="SM00653">
    <property type="entry name" value="eIF2B_5"/>
    <property type="match status" value="1"/>
</dbReference>
<comment type="similarity">
    <text evidence="1">Belongs to the eIF-2-beta/eIF-5 family.</text>
</comment>
<dbReference type="InterPro" id="IPR003307">
    <property type="entry name" value="W2_domain"/>
</dbReference>
<feature type="compositionally biased region" description="Basic and acidic residues" evidence="7">
    <location>
        <begin position="152"/>
        <end position="168"/>
    </location>
</feature>
<sequence>MSINVNRSVLDQFYRYKMPRLIAKVEGKGNGIKTVIVNMVDVAKALNRPPTYPTKFFGCELGAQTQFDAKNDRFIVNGSHEANKLQDMLDGFIRKFVLCPECDNPETDLHINPKKQTIGNSCKACGYRGMLDTRHKLCTFILKNPPENDSGSVKKEKEKKNRKKDKENGSSGGEAGNHNDIDAPDAVEDDDDGDWAEETTEEAQRRRMEEISEHAKGLTLTEDLEKSLEERVNIFYNFVKFCHNNKKAQKYLLGGFECLVKLYQTQLLPRVPIILKDLYDADLLEEDVILAWAEKVSKKYVSKELAKEIHAKAEPFVKWLKEAEEESEGSEEEEDEDDNVEVVYSSSARELKMETTKAEKSDHEEDIDIDAI</sequence>
<dbReference type="InterPro" id="IPR016024">
    <property type="entry name" value="ARM-type_fold"/>
</dbReference>
<protein>
    <recommendedName>
        <fullName evidence="2">Eukaryotic translation initiation factor 5</fullName>
    </recommendedName>
</protein>
<dbReference type="Ensembl" id="ENSCCRT00015119044.1">
    <property type="protein sequence ID" value="ENSCCRP00015115387.1"/>
    <property type="gene ID" value="ENSCCRG00015045580.1"/>
</dbReference>
<dbReference type="InterPro" id="IPR016190">
    <property type="entry name" value="Transl_init_fac_IF2/IF5_Zn-bd"/>
</dbReference>
<dbReference type="SUPFAM" id="SSF48371">
    <property type="entry name" value="ARM repeat"/>
    <property type="match status" value="1"/>
</dbReference>
<dbReference type="SUPFAM" id="SSF100966">
    <property type="entry name" value="Translation initiation factor 2 beta, aIF2beta, N-terminal domain"/>
    <property type="match status" value="1"/>
</dbReference>
<evidence type="ECO:0000256" key="1">
    <source>
        <dbReference type="ARBA" id="ARBA00010397"/>
    </source>
</evidence>
<dbReference type="GO" id="GO:0005829">
    <property type="term" value="C:cytosol"/>
    <property type="evidence" value="ECO:0007669"/>
    <property type="project" value="TreeGrafter"/>
</dbReference>
<dbReference type="InterPro" id="IPR002735">
    <property type="entry name" value="Transl_init_fac_IF2/IF5_dom"/>
</dbReference>
<dbReference type="GO" id="GO:0071074">
    <property type="term" value="F:eukaryotic initiation factor eIF2 binding"/>
    <property type="evidence" value="ECO:0007669"/>
    <property type="project" value="TreeGrafter"/>
</dbReference>
<organism evidence="9 10">
    <name type="scientific">Cyprinus carpio</name>
    <name type="common">Common carp</name>
    <dbReference type="NCBI Taxonomy" id="7962"/>
    <lineage>
        <taxon>Eukaryota</taxon>
        <taxon>Metazoa</taxon>
        <taxon>Chordata</taxon>
        <taxon>Craniata</taxon>
        <taxon>Vertebrata</taxon>
        <taxon>Euteleostomi</taxon>
        <taxon>Actinopterygii</taxon>
        <taxon>Neopterygii</taxon>
        <taxon>Teleostei</taxon>
        <taxon>Ostariophysi</taxon>
        <taxon>Cypriniformes</taxon>
        <taxon>Cyprinidae</taxon>
        <taxon>Cyprininae</taxon>
        <taxon>Cyprinus</taxon>
    </lineage>
</organism>
<dbReference type="InterPro" id="IPR016189">
    <property type="entry name" value="Transl_init_fac_IF2/IF5_N"/>
</dbReference>
<keyword evidence="4" id="KW-0547">Nucleotide-binding</keyword>
<dbReference type="Gene3D" id="2.20.25.350">
    <property type="match status" value="1"/>
</dbReference>
<dbReference type="CDD" id="cd11561">
    <property type="entry name" value="W2_eIF5"/>
    <property type="match status" value="1"/>
</dbReference>
<reference evidence="9" key="1">
    <citation type="submission" date="2025-08" db="UniProtKB">
        <authorList>
            <consortium name="Ensembl"/>
        </authorList>
    </citation>
    <scope>IDENTIFICATION</scope>
</reference>
<keyword evidence="3" id="KW-0396">Initiation factor</keyword>
<evidence type="ECO:0000256" key="5">
    <source>
        <dbReference type="ARBA" id="ARBA00022917"/>
    </source>
</evidence>
<name>A0A8C2B7X8_CYPCA</name>
<dbReference type="Pfam" id="PF01873">
    <property type="entry name" value="eIF-5_eIF-2B"/>
    <property type="match status" value="1"/>
</dbReference>
<evidence type="ECO:0000256" key="7">
    <source>
        <dbReference type="SAM" id="MobiDB-lite"/>
    </source>
</evidence>
<feature type="region of interest" description="Disordered" evidence="7">
    <location>
        <begin position="322"/>
        <end position="372"/>
    </location>
</feature>
<dbReference type="AlphaFoldDB" id="A0A8C2B7X8"/>
<dbReference type="GO" id="GO:0005092">
    <property type="term" value="F:GDP-dissociation inhibitor activity"/>
    <property type="evidence" value="ECO:0007669"/>
    <property type="project" value="TreeGrafter"/>
</dbReference>
<feature type="domain" description="W2" evidence="8">
    <location>
        <begin position="143"/>
        <end position="330"/>
    </location>
</feature>
<feature type="compositionally biased region" description="Acidic residues" evidence="7">
    <location>
        <begin position="182"/>
        <end position="201"/>
    </location>
</feature>
<dbReference type="Pfam" id="PF02020">
    <property type="entry name" value="W2"/>
    <property type="match status" value="1"/>
</dbReference>
<evidence type="ECO:0000256" key="4">
    <source>
        <dbReference type="ARBA" id="ARBA00022741"/>
    </source>
</evidence>
<proteinExistence type="inferred from homology"/>
<evidence type="ECO:0000256" key="6">
    <source>
        <dbReference type="ARBA" id="ARBA00023134"/>
    </source>
</evidence>
<dbReference type="PROSITE" id="PS51363">
    <property type="entry name" value="W2"/>
    <property type="match status" value="1"/>
</dbReference>
<dbReference type="GO" id="GO:0003743">
    <property type="term" value="F:translation initiation factor activity"/>
    <property type="evidence" value="ECO:0007669"/>
    <property type="project" value="UniProtKB-KW"/>
</dbReference>
<feature type="compositionally biased region" description="Basic and acidic residues" evidence="7">
    <location>
        <begin position="349"/>
        <end position="363"/>
    </location>
</feature>
<evidence type="ECO:0000259" key="8">
    <source>
        <dbReference type="PROSITE" id="PS51363"/>
    </source>
</evidence>
<feature type="region of interest" description="Disordered" evidence="7">
    <location>
        <begin position="148"/>
        <end position="209"/>
    </location>
</feature>
<dbReference type="Proteomes" id="UP000694700">
    <property type="component" value="Unplaced"/>
</dbReference>
<dbReference type="FunFam" id="2.20.25.350:FF:000002">
    <property type="entry name" value="Eukaryotic translation initiation factor 5"/>
    <property type="match status" value="1"/>
</dbReference>
<evidence type="ECO:0000313" key="10">
    <source>
        <dbReference type="Proteomes" id="UP000694700"/>
    </source>
</evidence>
<dbReference type="SMART" id="SM00515">
    <property type="entry name" value="eIF5C"/>
    <property type="match status" value="1"/>
</dbReference>
<dbReference type="PANTHER" id="PTHR23001:SF7">
    <property type="entry name" value="EUKARYOTIC TRANSLATION INITIATION FACTOR 5"/>
    <property type="match status" value="1"/>
</dbReference>
<dbReference type="SUPFAM" id="SSF75689">
    <property type="entry name" value="Zinc-binding domain of translation initiation factor 2 beta"/>
    <property type="match status" value="1"/>
</dbReference>
<accession>A0A8C2B7X8</accession>
<dbReference type="PANTHER" id="PTHR23001">
    <property type="entry name" value="EUKARYOTIC TRANSLATION INITIATION FACTOR"/>
    <property type="match status" value="1"/>
</dbReference>
<dbReference type="GO" id="GO:0001732">
    <property type="term" value="P:formation of cytoplasmic translation initiation complex"/>
    <property type="evidence" value="ECO:0007669"/>
    <property type="project" value="TreeGrafter"/>
</dbReference>
<evidence type="ECO:0000256" key="2">
    <source>
        <dbReference type="ARBA" id="ARBA00018059"/>
    </source>
</evidence>
<dbReference type="Gene3D" id="1.25.40.180">
    <property type="match status" value="1"/>
</dbReference>
<evidence type="ECO:0000256" key="3">
    <source>
        <dbReference type="ARBA" id="ARBA00022540"/>
    </source>
</evidence>
<dbReference type="FunFam" id="3.30.30.170:FF:000002">
    <property type="entry name" value="Eukaryotic translation initiation factor 5"/>
    <property type="match status" value="1"/>
</dbReference>
<keyword evidence="6" id="KW-0342">GTP-binding</keyword>
<dbReference type="GO" id="GO:0005525">
    <property type="term" value="F:GTP binding"/>
    <property type="evidence" value="ECO:0007669"/>
    <property type="project" value="UniProtKB-KW"/>
</dbReference>
<keyword evidence="5" id="KW-0648">Protein biosynthesis</keyword>
<evidence type="ECO:0000313" key="9">
    <source>
        <dbReference type="Ensembl" id="ENSCCRP00015115387.1"/>
    </source>
</evidence>
<dbReference type="InterPro" id="IPR045196">
    <property type="entry name" value="IF2/IF5"/>
</dbReference>
<feature type="compositionally biased region" description="Acidic residues" evidence="7">
    <location>
        <begin position="323"/>
        <end position="340"/>
    </location>
</feature>
<dbReference type="Gene3D" id="3.30.30.170">
    <property type="match status" value="1"/>
</dbReference>